<dbReference type="PANTHER" id="PTHR43333">
    <property type="entry name" value="2-HACID_DH_C DOMAIN-CONTAINING PROTEIN"/>
    <property type="match status" value="1"/>
</dbReference>
<dbReference type="InterPro" id="IPR036291">
    <property type="entry name" value="NAD(P)-bd_dom_sf"/>
</dbReference>
<sequence length="328" mass="35440">MTDLLASPGEAASIRSPVVVNQGGRKIGERLAAHWSRPRIIEHPKGAQPWEIPPDADVLVTQTSCWQASPPPSPPPGWPFGLRFIQLMSAGVDSFPPWLIEGPATACARGVAAIPISEFVLAAMLNFEKDFAAIRVHNTAQWKMRPLGALHERCLGLAGFGAIGRAIAARARPFGMRIRALRRGQGPLDADVERAPDFASLVAEADHLVLALPLTAETHRILDASALAHAKPSLHIVNIARGGLVDQDALLAALDEGRIAGASLDVTDPEPPPEGHRFYSHPKIWLTPHTSWGDVKATDRVAEKILANLDRYLRGEPIEDLVDPVRGY</sequence>
<name>A0ABZ0HY60_9HYPH</name>
<evidence type="ECO:0000256" key="1">
    <source>
        <dbReference type="ARBA" id="ARBA00023002"/>
    </source>
</evidence>
<keyword evidence="1" id="KW-0560">Oxidoreductase</keyword>
<feature type="domain" description="D-isomer specific 2-hydroxyacid dehydrogenase NAD-binding" evidence="3">
    <location>
        <begin position="122"/>
        <end position="291"/>
    </location>
</feature>
<evidence type="ECO:0000313" key="4">
    <source>
        <dbReference type="EMBL" id="WOJ90796.1"/>
    </source>
</evidence>
<dbReference type="Gene3D" id="3.40.50.720">
    <property type="entry name" value="NAD(P)-binding Rossmann-like Domain"/>
    <property type="match status" value="2"/>
</dbReference>
<dbReference type="PANTHER" id="PTHR43333:SF1">
    <property type="entry name" value="D-ISOMER SPECIFIC 2-HYDROXYACID DEHYDROGENASE NAD-BINDING DOMAIN-CONTAINING PROTEIN"/>
    <property type="match status" value="1"/>
</dbReference>
<dbReference type="InterPro" id="IPR006140">
    <property type="entry name" value="D-isomer_DH_NAD-bd"/>
</dbReference>
<dbReference type="Proteomes" id="UP001626536">
    <property type="component" value="Chromosome"/>
</dbReference>
<dbReference type="SUPFAM" id="SSF51735">
    <property type="entry name" value="NAD(P)-binding Rossmann-fold domains"/>
    <property type="match status" value="1"/>
</dbReference>
<evidence type="ECO:0000259" key="3">
    <source>
        <dbReference type="Pfam" id="PF02826"/>
    </source>
</evidence>
<organism evidence="4 5">
    <name type="scientific">Methylocapsa polymorpha</name>
    <dbReference type="NCBI Taxonomy" id="3080828"/>
    <lineage>
        <taxon>Bacteria</taxon>
        <taxon>Pseudomonadati</taxon>
        <taxon>Pseudomonadota</taxon>
        <taxon>Alphaproteobacteria</taxon>
        <taxon>Hyphomicrobiales</taxon>
        <taxon>Beijerinckiaceae</taxon>
        <taxon>Methylocapsa</taxon>
    </lineage>
</organism>
<dbReference type="RefSeq" id="WP_407340382.1">
    <property type="nucleotide sequence ID" value="NZ_CP136862.1"/>
</dbReference>
<gene>
    <name evidence="4" type="ORF">RZS28_05785</name>
</gene>
<evidence type="ECO:0000313" key="5">
    <source>
        <dbReference type="Proteomes" id="UP001626536"/>
    </source>
</evidence>
<reference evidence="4 5" key="1">
    <citation type="submission" date="2023-10" db="EMBL/GenBank/DDBJ databases">
        <title>Novel methanotroph of the genus Methylocapsa from a subarctic wetland.</title>
        <authorList>
            <person name="Belova S.E."/>
            <person name="Oshkin I.Y."/>
            <person name="Miroshnikov K."/>
            <person name="Dedysh S.N."/>
        </authorList>
    </citation>
    <scope>NUCLEOTIDE SEQUENCE [LARGE SCALE GENOMIC DNA]</scope>
    <source>
        <strain evidence="4 5">RX1</strain>
    </source>
</reference>
<accession>A0ABZ0HY60</accession>
<protein>
    <submittedName>
        <fullName evidence="4">NAD(P)-dependent oxidoreductase</fullName>
    </submittedName>
</protein>
<evidence type="ECO:0000256" key="2">
    <source>
        <dbReference type="ARBA" id="ARBA00023027"/>
    </source>
</evidence>
<keyword evidence="5" id="KW-1185">Reference proteome</keyword>
<keyword evidence="2" id="KW-0520">NAD</keyword>
<proteinExistence type="predicted"/>
<dbReference type="Pfam" id="PF02826">
    <property type="entry name" value="2-Hacid_dh_C"/>
    <property type="match status" value="1"/>
</dbReference>
<dbReference type="EMBL" id="CP136862">
    <property type="protein sequence ID" value="WOJ90796.1"/>
    <property type="molecule type" value="Genomic_DNA"/>
</dbReference>